<reference evidence="3" key="1">
    <citation type="submission" date="2016-10" db="EMBL/GenBank/DDBJ databases">
        <authorList>
            <person name="Varghese N."/>
            <person name="Submissions S."/>
        </authorList>
    </citation>
    <scope>NUCLEOTIDE SEQUENCE [LARGE SCALE GENOMIC DNA]</scope>
    <source>
        <strain evidence="3">Mob M</strain>
    </source>
</reference>
<name>A0A1I4QXE2_9EURY</name>
<evidence type="ECO:0000313" key="3">
    <source>
        <dbReference type="Proteomes" id="UP000198535"/>
    </source>
</evidence>
<organism evidence="2 3">
    <name type="scientific">Methanolobus profundi</name>
    <dbReference type="NCBI Taxonomy" id="487685"/>
    <lineage>
        <taxon>Archaea</taxon>
        <taxon>Methanobacteriati</taxon>
        <taxon>Methanobacteriota</taxon>
        <taxon>Stenosarchaea group</taxon>
        <taxon>Methanomicrobia</taxon>
        <taxon>Methanosarcinales</taxon>
        <taxon>Methanosarcinaceae</taxon>
        <taxon>Methanolobus</taxon>
    </lineage>
</organism>
<evidence type="ECO:0000313" key="2">
    <source>
        <dbReference type="EMBL" id="SFM44709.1"/>
    </source>
</evidence>
<keyword evidence="3" id="KW-1185">Reference proteome</keyword>
<dbReference type="Pfam" id="PF13508">
    <property type="entry name" value="Acetyltransf_7"/>
    <property type="match status" value="1"/>
</dbReference>
<accession>A0A1I4QXE2</accession>
<dbReference type="InterPro" id="IPR016181">
    <property type="entry name" value="Acyl_CoA_acyltransferase"/>
</dbReference>
<dbReference type="CDD" id="cd04301">
    <property type="entry name" value="NAT_SF"/>
    <property type="match status" value="1"/>
</dbReference>
<dbReference type="RefSeq" id="WP_091934823.1">
    <property type="nucleotide sequence ID" value="NZ_FOUJ01000002.1"/>
</dbReference>
<evidence type="ECO:0000259" key="1">
    <source>
        <dbReference type="PROSITE" id="PS51186"/>
    </source>
</evidence>
<proteinExistence type="predicted"/>
<protein>
    <submittedName>
        <fullName evidence="2">Amino-acid N-acetyltransferase</fullName>
    </submittedName>
</protein>
<dbReference type="AlphaFoldDB" id="A0A1I4QXE2"/>
<keyword evidence="2" id="KW-0808">Transferase</keyword>
<dbReference type="OrthoDB" id="194677at2157"/>
<dbReference type="Gene3D" id="3.40.630.30">
    <property type="match status" value="1"/>
</dbReference>
<dbReference type="PROSITE" id="PS51186">
    <property type="entry name" value="GNAT"/>
    <property type="match status" value="1"/>
</dbReference>
<dbReference type="GO" id="GO:0016747">
    <property type="term" value="F:acyltransferase activity, transferring groups other than amino-acyl groups"/>
    <property type="evidence" value="ECO:0007669"/>
    <property type="project" value="InterPro"/>
</dbReference>
<sequence>MISNANEAIIIRKAELQDEGAIEILMSTYYHDIDGVSIDDVLVAVSGNRIVGAVCLEVGKIPEIHSIAVHPDHREKGIGSLLIEDLVSGLDDDFIFTRTTSPVFFEKAGFVRLDDSEKKELWDDCADCNRFNNCKQSVLRLDIRNKIR</sequence>
<feature type="domain" description="N-acetyltransferase" evidence="1">
    <location>
        <begin position="1"/>
        <end position="134"/>
    </location>
</feature>
<dbReference type="STRING" id="487685.SAMN04488696_1250"/>
<gene>
    <name evidence="2" type="ORF">SAMN04488696_1250</name>
</gene>
<dbReference type="InterPro" id="IPR000182">
    <property type="entry name" value="GNAT_dom"/>
</dbReference>
<dbReference type="Proteomes" id="UP000198535">
    <property type="component" value="Unassembled WGS sequence"/>
</dbReference>
<dbReference type="SUPFAM" id="SSF55729">
    <property type="entry name" value="Acyl-CoA N-acyltransferases (Nat)"/>
    <property type="match status" value="1"/>
</dbReference>
<dbReference type="EMBL" id="FOUJ01000002">
    <property type="protein sequence ID" value="SFM44709.1"/>
    <property type="molecule type" value="Genomic_DNA"/>
</dbReference>